<evidence type="ECO:0000313" key="1">
    <source>
        <dbReference type="EMBL" id="MBW4465835.1"/>
    </source>
</evidence>
<dbReference type="EMBL" id="JAHHHV010000064">
    <property type="protein sequence ID" value="MBW4465835.1"/>
    <property type="molecule type" value="Genomic_DNA"/>
</dbReference>
<protein>
    <submittedName>
        <fullName evidence="1">DUF1822 family protein</fullName>
    </submittedName>
</protein>
<sequence>MIPNAALFDSISLLPIEPQIQAAAWQQSRRFSTAAAQWNAYLNQLCLQTLLPYLREDAPQANVAPTAARNWEFVNGSAVVWEQQGYQQRLVLVPTETIDLDEIRISQEWVDIPRWVADYYLAAQVNPDESWVRLGGFVTHDQLKQRASLDAIDRTYCLDGVDLIPDVSLLWLSQRLGRESGQREVTRAELPELPRLSVAELDDLVQQLNGLEPSHLRLAVAFERWAALLEHDDWQQRLSSSEPKQL</sequence>
<dbReference type="AlphaFoldDB" id="A0A951PB19"/>
<comment type="caution">
    <text evidence="1">The sequence shown here is derived from an EMBL/GenBank/DDBJ whole genome shotgun (WGS) entry which is preliminary data.</text>
</comment>
<dbReference type="Proteomes" id="UP000707356">
    <property type="component" value="Unassembled WGS sequence"/>
</dbReference>
<gene>
    <name evidence="1" type="ORF">KME07_10410</name>
</gene>
<reference evidence="1" key="1">
    <citation type="submission" date="2021-05" db="EMBL/GenBank/DDBJ databases">
        <authorList>
            <person name="Pietrasiak N."/>
            <person name="Ward R."/>
            <person name="Stajich J.E."/>
            <person name="Kurbessoian T."/>
        </authorList>
    </citation>
    <scope>NUCLEOTIDE SEQUENCE</scope>
    <source>
        <strain evidence="1">GSE-TBD4-15B</strain>
    </source>
</reference>
<dbReference type="InterPro" id="IPR014951">
    <property type="entry name" value="DUF1822"/>
</dbReference>
<accession>A0A951PB19</accession>
<reference evidence="1" key="2">
    <citation type="journal article" date="2022" name="Microbiol. Resour. Announc.">
        <title>Metagenome Sequencing to Explore Phylogenomics of Terrestrial Cyanobacteria.</title>
        <authorList>
            <person name="Ward R.D."/>
            <person name="Stajich J.E."/>
            <person name="Johansen J.R."/>
            <person name="Huntemann M."/>
            <person name="Clum A."/>
            <person name="Foster B."/>
            <person name="Foster B."/>
            <person name="Roux S."/>
            <person name="Palaniappan K."/>
            <person name="Varghese N."/>
            <person name="Mukherjee S."/>
            <person name="Reddy T.B.K."/>
            <person name="Daum C."/>
            <person name="Copeland A."/>
            <person name="Chen I.A."/>
            <person name="Ivanova N.N."/>
            <person name="Kyrpides N.C."/>
            <person name="Shapiro N."/>
            <person name="Eloe-Fadrosh E.A."/>
            <person name="Pietrasiak N."/>
        </authorList>
    </citation>
    <scope>NUCLEOTIDE SEQUENCE</scope>
    <source>
        <strain evidence="1">GSE-TBD4-15B</strain>
    </source>
</reference>
<organism evidence="1 2">
    <name type="scientific">Pegethrix bostrychoides GSE-TBD4-15B</name>
    <dbReference type="NCBI Taxonomy" id="2839662"/>
    <lineage>
        <taxon>Bacteria</taxon>
        <taxon>Bacillati</taxon>
        <taxon>Cyanobacteriota</taxon>
        <taxon>Cyanophyceae</taxon>
        <taxon>Oculatellales</taxon>
        <taxon>Oculatellaceae</taxon>
        <taxon>Pegethrix</taxon>
    </lineage>
</organism>
<name>A0A951PB19_9CYAN</name>
<dbReference type="Pfam" id="PF08852">
    <property type="entry name" value="DUF1822"/>
    <property type="match status" value="1"/>
</dbReference>
<proteinExistence type="predicted"/>
<evidence type="ECO:0000313" key="2">
    <source>
        <dbReference type="Proteomes" id="UP000707356"/>
    </source>
</evidence>